<dbReference type="RefSeq" id="WP_191182968.1">
    <property type="nucleotide sequence ID" value="NZ_JACXAJ010000002.1"/>
</dbReference>
<proteinExistence type="predicted"/>
<protein>
    <recommendedName>
        <fullName evidence="3">DUF4375 domain-containing protein</fullName>
    </recommendedName>
</protein>
<dbReference type="EMBL" id="JACXAJ010000002">
    <property type="protein sequence ID" value="MBD1396821.1"/>
    <property type="molecule type" value="Genomic_DNA"/>
</dbReference>
<sequence>MKQRYLYGDADLIEEMLSSFELIETAAGGFAAVYKEPSARSFWLKYYATAATQGGGYLTLIRLPAPGTEELIDIAISTDYEDEAVAALLRLLDEEAIEQKNFRHTLIKRLEQLMLGREVNTERLIKVIKLSSLDDPTNRRELLEKSNEQIEEDALYFSSIAEKAKNLLSRLQR</sequence>
<comment type="caution">
    <text evidence="1">The sequence shown here is derived from an EMBL/GenBank/DDBJ whole genome shotgun (WGS) entry which is preliminary data.</text>
</comment>
<evidence type="ECO:0000313" key="1">
    <source>
        <dbReference type="EMBL" id="MBD1396821.1"/>
    </source>
</evidence>
<reference evidence="1 2" key="1">
    <citation type="submission" date="2020-09" db="EMBL/GenBank/DDBJ databases">
        <title>Genome sequencing and assembly of Pontibacter sp.</title>
        <authorList>
            <person name="Chhetri G."/>
        </authorList>
    </citation>
    <scope>NUCLEOTIDE SEQUENCE [LARGE SCALE GENOMIC DNA]</scope>
    <source>
        <strain evidence="1 2">JH31</strain>
    </source>
</reference>
<evidence type="ECO:0000313" key="2">
    <source>
        <dbReference type="Proteomes" id="UP000625551"/>
    </source>
</evidence>
<organism evidence="1 2">
    <name type="scientific">Pontibacter aquaedesilientis</name>
    <dbReference type="NCBI Taxonomy" id="2766980"/>
    <lineage>
        <taxon>Bacteria</taxon>
        <taxon>Pseudomonadati</taxon>
        <taxon>Bacteroidota</taxon>
        <taxon>Cytophagia</taxon>
        <taxon>Cytophagales</taxon>
        <taxon>Hymenobacteraceae</taxon>
        <taxon>Pontibacter</taxon>
    </lineage>
</organism>
<keyword evidence="2" id="KW-1185">Reference proteome</keyword>
<name>A0ABR7XHD7_9BACT</name>
<dbReference type="Proteomes" id="UP000625551">
    <property type="component" value="Unassembled WGS sequence"/>
</dbReference>
<evidence type="ECO:0008006" key="3">
    <source>
        <dbReference type="Google" id="ProtNLM"/>
    </source>
</evidence>
<gene>
    <name evidence="1" type="ORF">H9Q13_06555</name>
</gene>
<accession>A0ABR7XHD7</accession>